<dbReference type="OrthoDB" id="9804872at2"/>
<dbReference type="EC" id="2.3.2.13" evidence="3"/>
<keyword evidence="3" id="KW-0808">Transferase</keyword>
<dbReference type="InterPro" id="IPR021878">
    <property type="entry name" value="TgpA_N"/>
</dbReference>
<dbReference type="InterPro" id="IPR052901">
    <property type="entry name" value="Bact_TGase-like"/>
</dbReference>
<keyword evidence="4" id="KW-1185">Reference proteome</keyword>
<organism evidence="3 4">
    <name type="scientific">Poriferisphaera corsica</name>
    <dbReference type="NCBI Taxonomy" id="2528020"/>
    <lineage>
        <taxon>Bacteria</taxon>
        <taxon>Pseudomonadati</taxon>
        <taxon>Planctomycetota</taxon>
        <taxon>Phycisphaerae</taxon>
        <taxon>Phycisphaerales</taxon>
        <taxon>Phycisphaeraceae</taxon>
        <taxon>Poriferisphaera</taxon>
    </lineage>
</organism>
<evidence type="ECO:0000313" key="3">
    <source>
        <dbReference type="EMBL" id="QDU34517.1"/>
    </source>
</evidence>
<dbReference type="SUPFAM" id="SSF54001">
    <property type="entry name" value="Cysteine proteinases"/>
    <property type="match status" value="1"/>
</dbReference>
<feature type="transmembrane region" description="Helical" evidence="1">
    <location>
        <begin position="30"/>
        <end position="46"/>
    </location>
</feature>
<dbReference type="EMBL" id="CP036425">
    <property type="protein sequence ID" value="QDU34517.1"/>
    <property type="molecule type" value="Genomic_DNA"/>
</dbReference>
<dbReference type="PANTHER" id="PTHR42736:SF1">
    <property type="entry name" value="PROTEIN-GLUTAMINE GAMMA-GLUTAMYLTRANSFERASE"/>
    <property type="match status" value="1"/>
</dbReference>
<name>A0A517YWD1_9BACT</name>
<dbReference type="Proteomes" id="UP000317369">
    <property type="component" value="Chromosome"/>
</dbReference>
<sequence>MRIHSLFRKLMFFMVMLGITSFCIAEQNYGLLLVLIILGAFSWLLTETPHGRPLPRPLIYLTSVIIIIWLVLDLYYFRSHTLIAMGHFTIWLQLILLFSQKTNREYAQLIILSILQMIGASILSISMLYGILLFLYSTIAIITLLVFNLKLTNDFIYKSRQKSALDPTLINRPIAASTLDLRKYLRKTTLTVGLICFSIAILTFTITPRKPFTATAPSNFLNFKQRITTGFNASINLNNPAPQPGDNQTILNMTVERNGQNIGSPYRHFLLRGSVLDTYNRGSRQWSRSTHAQQLETSISLSDNDLPLAQPIQLSAINTATITYRQPSKNYIFTLPFAYNISSNDFSRILSGNADQQIRLHRTPSSNINYTIKWDSTLTDNTLDFIQNQQANTIKLGQHKITNKYNQSLYHSKFYARNWYIAPRATSKLAQSILEPKNLSRSRFELSTPDDMQIAIVLRDYLQSNFKYSLEAPPRDSHSKRDPVINFLFETHKGHCELFASGFAALCRSIGLAARVVTGFRASEFNALGGYYIVRNNDAHAWVEVKIDNRWVTFDATPPADVQEQHAVQPTFTSNASHFFEYANYLWIGAVAAFDRKTQTKLLDSIKQHFAAGDENRPDGVFYHYYAQARDWLAAIKMQHVFILLLLAVTAAVLTAFYLFTRYRIRRKATQLNLTTLPPAQRKSLARQLDFFLSTQRLLAQRGYHRPDWQSPMQFALQLNHSQQEDLQSLIELTRHFYDIRYGNHTLTNERKNLIDNYLQTLKNALHTPSASAH</sequence>
<dbReference type="Pfam" id="PF01841">
    <property type="entry name" value="Transglut_core"/>
    <property type="match status" value="1"/>
</dbReference>
<keyword evidence="1" id="KW-1133">Transmembrane helix</keyword>
<dbReference type="KEGG" id="pcor:KS4_25870"/>
<dbReference type="InterPro" id="IPR038765">
    <property type="entry name" value="Papain-like_cys_pep_sf"/>
</dbReference>
<feature type="transmembrane region" description="Helical" evidence="1">
    <location>
        <begin position="641"/>
        <end position="660"/>
    </location>
</feature>
<reference evidence="3 4" key="1">
    <citation type="submission" date="2019-02" db="EMBL/GenBank/DDBJ databases">
        <title>Deep-cultivation of Planctomycetes and their phenomic and genomic characterization uncovers novel biology.</title>
        <authorList>
            <person name="Wiegand S."/>
            <person name="Jogler M."/>
            <person name="Boedeker C."/>
            <person name="Pinto D."/>
            <person name="Vollmers J."/>
            <person name="Rivas-Marin E."/>
            <person name="Kohn T."/>
            <person name="Peeters S.H."/>
            <person name="Heuer A."/>
            <person name="Rast P."/>
            <person name="Oberbeckmann S."/>
            <person name="Bunk B."/>
            <person name="Jeske O."/>
            <person name="Meyerdierks A."/>
            <person name="Storesund J.E."/>
            <person name="Kallscheuer N."/>
            <person name="Luecker S."/>
            <person name="Lage O.M."/>
            <person name="Pohl T."/>
            <person name="Merkel B.J."/>
            <person name="Hornburger P."/>
            <person name="Mueller R.-W."/>
            <person name="Bruemmer F."/>
            <person name="Labrenz M."/>
            <person name="Spormann A.M."/>
            <person name="Op den Camp H."/>
            <person name="Overmann J."/>
            <person name="Amann R."/>
            <person name="Jetten M.S.M."/>
            <person name="Mascher T."/>
            <person name="Medema M.H."/>
            <person name="Devos D.P."/>
            <person name="Kaster A.-K."/>
            <person name="Ovreas L."/>
            <person name="Rohde M."/>
            <person name="Galperin M.Y."/>
            <person name="Jogler C."/>
        </authorList>
    </citation>
    <scope>NUCLEOTIDE SEQUENCE [LARGE SCALE GENOMIC DNA]</scope>
    <source>
        <strain evidence="3 4">KS4</strain>
    </source>
</reference>
<feature type="transmembrane region" description="Helical" evidence="1">
    <location>
        <begin position="131"/>
        <end position="151"/>
    </location>
</feature>
<dbReference type="Gene3D" id="3.10.620.30">
    <property type="match status" value="1"/>
</dbReference>
<proteinExistence type="predicted"/>
<dbReference type="Pfam" id="PF13559">
    <property type="entry name" value="DUF4129"/>
    <property type="match status" value="1"/>
</dbReference>
<feature type="domain" description="Transglutaminase-like" evidence="2">
    <location>
        <begin position="488"/>
        <end position="558"/>
    </location>
</feature>
<dbReference type="InterPro" id="IPR002931">
    <property type="entry name" value="Transglutaminase-like"/>
</dbReference>
<evidence type="ECO:0000313" key="4">
    <source>
        <dbReference type="Proteomes" id="UP000317369"/>
    </source>
</evidence>
<dbReference type="RefSeq" id="WP_145078451.1">
    <property type="nucleotide sequence ID" value="NZ_CP036425.1"/>
</dbReference>
<dbReference type="GO" id="GO:0003810">
    <property type="term" value="F:protein-glutamine gamma-glutamyltransferase activity"/>
    <property type="evidence" value="ECO:0007669"/>
    <property type="project" value="UniProtKB-EC"/>
</dbReference>
<dbReference type="PANTHER" id="PTHR42736">
    <property type="entry name" value="PROTEIN-GLUTAMINE GAMMA-GLUTAMYLTRANSFERASE"/>
    <property type="match status" value="1"/>
</dbReference>
<gene>
    <name evidence="3" type="primary">tgpA</name>
    <name evidence="3" type="ORF">KS4_25870</name>
</gene>
<keyword evidence="3" id="KW-0012">Acyltransferase</keyword>
<feature type="transmembrane region" description="Helical" evidence="1">
    <location>
        <begin position="7"/>
        <end position="24"/>
    </location>
</feature>
<feature type="transmembrane region" description="Helical" evidence="1">
    <location>
        <begin position="106"/>
        <end position="125"/>
    </location>
</feature>
<feature type="transmembrane region" description="Helical" evidence="1">
    <location>
        <begin position="82"/>
        <end position="99"/>
    </location>
</feature>
<protein>
    <submittedName>
        <fullName evidence="3">Protein-glutamine gamma-glutamyltransferase</fullName>
        <ecNumber evidence="3">2.3.2.13</ecNumber>
    </submittedName>
</protein>
<dbReference type="SMART" id="SM00460">
    <property type="entry name" value="TGc"/>
    <property type="match status" value="1"/>
</dbReference>
<dbReference type="Pfam" id="PF11992">
    <property type="entry name" value="TgpA_N"/>
    <property type="match status" value="1"/>
</dbReference>
<feature type="transmembrane region" description="Helical" evidence="1">
    <location>
        <begin position="189"/>
        <end position="207"/>
    </location>
</feature>
<evidence type="ECO:0000256" key="1">
    <source>
        <dbReference type="SAM" id="Phobius"/>
    </source>
</evidence>
<keyword evidence="1" id="KW-0472">Membrane</keyword>
<evidence type="ECO:0000259" key="2">
    <source>
        <dbReference type="SMART" id="SM00460"/>
    </source>
</evidence>
<dbReference type="InterPro" id="IPR025403">
    <property type="entry name" value="TgpA-like_C"/>
</dbReference>
<accession>A0A517YWD1</accession>
<dbReference type="AlphaFoldDB" id="A0A517YWD1"/>
<feature type="transmembrane region" description="Helical" evidence="1">
    <location>
        <begin position="58"/>
        <end position="76"/>
    </location>
</feature>
<keyword evidence="1" id="KW-0812">Transmembrane</keyword>